<dbReference type="STRING" id="1121877.FEAC_18580"/>
<dbReference type="GO" id="GO:0030313">
    <property type="term" value="C:cell envelope"/>
    <property type="evidence" value="ECO:0007669"/>
    <property type="project" value="UniProtKB-SubCell"/>
</dbReference>
<dbReference type="SUPFAM" id="SSF52833">
    <property type="entry name" value="Thioredoxin-like"/>
    <property type="match status" value="1"/>
</dbReference>
<dbReference type="GeneID" id="78372996"/>
<dbReference type="RefSeq" id="WP_035389830.1">
    <property type="nucleotide sequence ID" value="NZ_JQKF01000016.1"/>
</dbReference>
<dbReference type="eggNOG" id="COG1225">
    <property type="taxonomic scope" value="Bacteria"/>
</dbReference>
<comment type="caution">
    <text evidence="7">The sequence shown here is derived from an EMBL/GenBank/DDBJ whole genome shotgun (WGS) entry which is preliminary data.</text>
</comment>
<dbReference type="GO" id="GO:0016209">
    <property type="term" value="F:antioxidant activity"/>
    <property type="evidence" value="ECO:0007669"/>
    <property type="project" value="InterPro"/>
</dbReference>
<keyword evidence="4" id="KW-1015">Disulfide bond</keyword>
<evidence type="ECO:0000313" key="7">
    <source>
        <dbReference type="EMBL" id="KJE76374.1"/>
    </source>
</evidence>
<feature type="domain" description="Thioredoxin" evidence="6">
    <location>
        <begin position="46"/>
        <end position="182"/>
    </location>
</feature>
<dbReference type="Gene3D" id="3.40.30.10">
    <property type="entry name" value="Glutaredoxin"/>
    <property type="match status" value="1"/>
</dbReference>
<dbReference type="Proteomes" id="UP000032336">
    <property type="component" value="Unassembled WGS sequence"/>
</dbReference>
<dbReference type="InterPro" id="IPR050553">
    <property type="entry name" value="Thioredoxin_ResA/DsbE_sf"/>
</dbReference>
<dbReference type="InterPro" id="IPR013766">
    <property type="entry name" value="Thioredoxin_domain"/>
</dbReference>
<keyword evidence="3" id="KW-0735">Signal-anchor</keyword>
<reference evidence="7 8" key="1">
    <citation type="submission" date="2015-01" db="EMBL/GenBank/DDBJ databases">
        <title>Draft genome of the acidophilic iron oxidizer Ferrimicrobium acidiphilum strain T23.</title>
        <authorList>
            <person name="Poehlein A."/>
            <person name="Eisen S."/>
            <person name="Schloemann M."/>
            <person name="Johnson B.D."/>
            <person name="Daniel R."/>
            <person name="Muehling M."/>
        </authorList>
    </citation>
    <scope>NUCLEOTIDE SEQUENCE [LARGE SCALE GENOMIC DNA]</scope>
    <source>
        <strain evidence="7 8">T23</strain>
    </source>
</reference>
<evidence type="ECO:0000256" key="3">
    <source>
        <dbReference type="ARBA" id="ARBA00022968"/>
    </source>
</evidence>
<evidence type="ECO:0000313" key="8">
    <source>
        <dbReference type="Proteomes" id="UP000032336"/>
    </source>
</evidence>
<dbReference type="PROSITE" id="PS51352">
    <property type="entry name" value="THIOREDOXIN_2"/>
    <property type="match status" value="1"/>
</dbReference>
<evidence type="ECO:0000259" key="6">
    <source>
        <dbReference type="PROSITE" id="PS51352"/>
    </source>
</evidence>
<dbReference type="PANTHER" id="PTHR42852:SF6">
    <property type="entry name" value="THIOL:DISULFIDE INTERCHANGE PROTEIN DSBE"/>
    <property type="match status" value="1"/>
</dbReference>
<gene>
    <name evidence="7" type="primary">cycY</name>
    <name evidence="7" type="ORF">FEAC_18580</name>
</gene>
<dbReference type="PANTHER" id="PTHR42852">
    <property type="entry name" value="THIOL:DISULFIDE INTERCHANGE PROTEIN DSBE"/>
    <property type="match status" value="1"/>
</dbReference>
<dbReference type="InterPro" id="IPR036249">
    <property type="entry name" value="Thioredoxin-like_sf"/>
</dbReference>
<dbReference type="GO" id="GO:0017004">
    <property type="term" value="P:cytochrome complex assembly"/>
    <property type="evidence" value="ECO:0007669"/>
    <property type="project" value="UniProtKB-KW"/>
</dbReference>
<evidence type="ECO:0000256" key="2">
    <source>
        <dbReference type="ARBA" id="ARBA00022748"/>
    </source>
</evidence>
<comment type="subcellular location">
    <subcellularLocation>
        <location evidence="1">Cell envelope</location>
    </subcellularLocation>
</comment>
<dbReference type="GO" id="GO:0016491">
    <property type="term" value="F:oxidoreductase activity"/>
    <property type="evidence" value="ECO:0007669"/>
    <property type="project" value="InterPro"/>
</dbReference>
<dbReference type="InterPro" id="IPR000866">
    <property type="entry name" value="AhpC/TSA"/>
</dbReference>
<keyword evidence="2" id="KW-0201">Cytochrome c-type biogenesis</keyword>
<evidence type="ECO:0000256" key="5">
    <source>
        <dbReference type="ARBA" id="ARBA00023284"/>
    </source>
</evidence>
<name>A0A0D8FTV3_9ACTN</name>
<keyword evidence="5" id="KW-0676">Redox-active center</keyword>
<keyword evidence="3" id="KW-0812">Transmembrane</keyword>
<sequence>MSAILLAVRRRPVLTTVGALILAASVYFAVIAAQTRPAVDQVSPSPLLYRQAPALSGQSLYSAKTLSLRQFRGHFVLVNYFASWCSSCATEEAQIAKLARGTTVSVLGVDYDDSPGPARHFLSLYHARFPVIQDPSGTNSLRWGVSAPPESYLVAPNGIVLAKVVGPTTVRIIDALVTLAQEKGY</sequence>
<dbReference type="EMBL" id="JXUW01000017">
    <property type="protein sequence ID" value="KJE76374.1"/>
    <property type="molecule type" value="Genomic_DNA"/>
</dbReference>
<dbReference type="OrthoDB" id="9796554at2"/>
<accession>A0A0D8FTV3</accession>
<evidence type="ECO:0000256" key="1">
    <source>
        <dbReference type="ARBA" id="ARBA00004196"/>
    </source>
</evidence>
<dbReference type="AlphaFoldDB" id="A0A0D8FTV3"/>
<proteinExistence type="predicted"/>
<evidence type="ECO:0000256" key="4">
    <source>
        <dbReference type="ARBA" id="ARBA00023157"/>
    </source>
</evidence>
<dbReference type="Pfam" id="PF00578">
    <property type="entry name" value="AhpC-TSA"/>
    <property type="match status" value="1"/>
</dbReference>
<organism evidence="7 8">
    <name type="scientific">Ferrimicrobium acidiphilum DSM 19497</name>
    <dbReference type="NCBI Taxonomy" id="1121877"/>
    <lineage>
        <taxon>Bacteria</taxon>
        <taxon>Bacillati</taxon>
        <taxon>Actinomycetota</taxon>
        <taxon>Acidimicrobiia</taxon>
        <taxon>Acidimicrobiales</taxon>
        <taxon>Acidimicrobiaceae</taxon>
        <taxon>Ferrimicrobium</taxon>
    </lineage>
</organism>
<keyword evidence="8" id="KW-1185">Reference proteome</keyword>
<protein>
    <submittedName>
        <fullName evidence="7">Thiol:disulfide interchange protein CycY</fullName>
    </submittedName>
</protein>